<keyword evidence="1" id="KW-0175">Coiled coil</keyword>
<evidence type="ECO:0000313" key="4">
    <source>
        <dbReference type="Proteomes" id="UP001269400"/>
    </source>
</evidence>
<proteinExistence type="predicted"/>
<evidence type="ECO:0000259" key="2">
    <source>
        <dbReference type="Pfam" id="PF13152"/>
    </source>
</evidence>
<dbReference type="InterPro" id="IPR025052">
    <property type="entry name" value="DUF3967"/>
</dbReference>
<reference evidence="3" key="2">
    <citation type="submission" date="2022-12" db="EMBL/GenBank/DDBJ databases">
        <authorList>
            <person name="Dechsakulwatana C."/>
            <person name="Rungsihiranrut A."/>
            <person name="Muangchinda C."/>
            <person name="Ningthoujam R."/>
            <person name="Klankeo P."/>
            <person name="Pinyakong O."/>
        </authorList>
    </citation>
    <scope>NUCLEOTIDE SEQUENCE</scope>
    <source>
        <strain evidence="3">TL01-2</strain>
    </source>
</reference>
<evidence type="ECO:0000256" key="1">
    <source>
        <dbReference type="SAM" id="Coils"/>
    </source>
</evidence>
<feature type="coiled-coil region" evidence="1">
    <location>
        <begin position="124"/>
        <end position="172"/>
    </location>
</feature>
<evidence type="ECO:0000313" key="3">
    <source>
        <dbReference type="EMBL" id="MDU9695790.1"/>
    </source>
</evidence>
<dbReference type="RefSeq" id="WP_047934311.1">
    <property type="nucleotide sequence ID" value="NZ_JAPTGD010000018.1"/>
</dbReference>
<name>A0AAX6NJF0_PRIAR</name>
<comment type="caution">
    <text evidence="3">The sequence shown here is derived from an EMBL/GenBank/DDBJ whole genome shotgun (WGS) entry which is preliminary data.</text>
</comment>
<gene>
    <name evidence="3" type="ORF">O0Q50_31995</name>
</gene>
<dbReference type="Proteomes" id="UP001269400">
    <property type="component" value="Unassembled WGS sequence"/>
</dbReference>
<dbReference type="AlphaFoldDB" id="A0AAX6NJF0"/>
<organism evidence="3 4">
    <name type="scientific">Priestia aryabhattai</name>
    <name type="common">Bacillus aryabhattai</name>
    <dbReference type="NCBI Taxonomy" id="412384"/>
    <lineage>
        <taxon>Bacteria</taxon>
        <taxon>Bacillati</taxon>
        <taxon>Bacillota</taxon>
        <taxon>Bacilli</taxon>
        <taxon>Bacillales</taxon>
        <taxon>Bacillaceae</taxon>
        <taxon>Priestia</taxon>
    </lineage>
</organism>
<dbReference type="EMBL" id="JAPTGD010000018">
    <property type="protein sequence ID" value="MDU9695790.1"/>
    <property type="molecule type" value="Genomic_DNA"/>
</dbReference>
<feature type="domain" description="DUF3967" evidence="2">
    <location>
        <begin position="140"/>
        <end position="181"/>
    </location>
</feature>
<reference evidence="3" key="1">
    <citation type="journal article" date="2022" name="J Environ Chem Eng">
        <title>Biodegradation of petroleum oil using a constructed nonpathogenic and heavy metal-tolerant bacterial consortium isolated from marine sponges.</title>
        <authorList>
            <person name="Dechsakulwatana C."/>
            <person name="Rungsihiranrut A."/>
            <person name="Muangchinda C."/>
            <person name="Ningthoujam R."/>
            <person name="Klankeo P."/>
            <person name="Pinyakong O."/>
        </authorList>
    </citation>
    <scope>NUCLEOTIDE SEQUENCE</scope>
    <source>
        <strain evidence="3">TL01-2</strain>
    </source>
</reference>
<protein>
    <submittedName>
        <fullName evidence="3">DUF3967 domain-containing protein</fullName>
    </submittedName>
</protein>
<accession>A0AAX6NJF0</accession>
<sequence>MAKQVKVSAMTIKRNCQTYKDFINVKQGEKNKYLIDSSSLPVFLFIAKMRNKRSLQSAQILELLVEEGFPKIYDTENINSSEQQPEQSLENQGFVPVQNIESMVAKRVQEELKKHEHFLSEWTLKQEEQQRKFQEGLLKRLDDRDQKLMSSIRELQESKLEIAASIEKAKKTPNKKWWEFWK</sequence>
<dbReference type="Pfam" id="PF13152">
    <property type="entry name" value="DUF3967"/>
    <property type="match status" value="1"/>
</dbReference>